<feature type="domain" description="HMG box" evidence="4">
    <location>
        <begin position="548"/>
        <end position="616"/>
    </location>
</feature>
<dbReference type="Pfam" id="PF01119">
    <property type="entry name" value="DNA_mis_repair"/>
    <property type="match status" value="1"/>
</dbReference>
<dbReference type="AlphaFoldDB" id="A0A8M1KIY9"/>
<feature type="compositionally biased region" description="Basic and acidic residues" evidence="3">
    <location>
        <begin position="509"/>
        <end position="519"/>
    </location>
</feature>
<evidence type="ECO:0000256" key="2">
    <source>
        <dbReference type="PROSITE-ProRule" id="PRU00267"/>
    </source>
</evidence>
<dbReference type="FunFam" id="3.30.230.10:FF:000030">
    <property type="entry name" value="PMS1 homolog 1, mismatch repair system component"/>
    <property type="match status" value="1"/>
</dbReference>
<dbReference type="GO" id="GO:0140664">
    <property type="term" value="F:ATP-dependent DNA damage sensor activity"/>
    <property type="evidence" value="ECO:0007669"/>
    <property type="project" value="InterPro"/>
</dbReference>
<dbReference type="Pfam" id="PF13589">
    <property type="entry name" value="HATPase_c_3"/>
    <property type="match status" value="1"/>
</dbReference>
<protein>
    <submittedName>
        <fullName evidence="6">PMS1 protein homolog 1</fullName>
    </submittedName>
</protein>
<feature type="compositionally biased region" description="Basic and acidic residues" evidence="3">
    <location>
        <begin position="451"/>
        <end position="464"/>
    </location>
</feature>
<evidence type="ECO:0000256" key="1">
    <source>
        <dbReference type="ARBA" id="ARBA00006082"/>
    </source>
</evidence>
<dbReference type="InterPro" id="IPR038973">
    <property type="entry name" value="MutL/Mlh/Pms-like"/>
</dbReference>
<evidence type="ECO:0000313" key="5">
    <source>
        <dbReference type="Proteomes" id="UP000515152"/>
    </source>
</evidence>
<sequence>MKQLPAETVRLLSSSQVITSIGSVVKELIENSLDAGSTSIDVKLENYGLDRIEVRDNGSGIKAADTAVMGVKHYTSKISCHDDLMQLDTYGFRGEALGSLCAVSEVAVTTKTSEDDFSTQYTLNLTGQIVSQKPSHLGQGTTVCALKLFKNLPVRRQFYSNTKKCKEELKKVQDLLMAYAVVKPELRITFTHNKAVVWQKARVSDHRAALMAVIGAAAMANLLPLHHRQEHPEISIEGFFPKSDSGCASTSSSNPDRTFVFVNSRPVHHKEIMKLVKQLCSGDSSCRRYPTLMMNITVPASMVDVNLTPDKTQVMLQNKETVLAAVESMLVSLYGPLPNTEACVSREAVGDTSTSGALQTQQGLPVNGRTDTDADDVVNDHRGALPQPPLDCSDVDLFGAIEQSPAKASDPASNTSLNQTSSSSSSEDWIINKSLFDLSHVNGSLLDEDRFNTGDTKDGPKESADLFAAAPNADRDISAESWSMGRALTDPVTGGRLEPVKLHVPSEPQEVREAVERCRSSPSKKPSNIIMAKMPKLTAYELIGSRSVRQPLSARALFERESRVSILQEDPGAGLQDVTTAVKERWESLGEEDRKKYEGKAKKALDTYTLQRRRAEEGETQDRDGKRLPSAADSSGSKPQGLKRKAPLSNQQILDKLFSSQPAKKSAPAKVSKPLPFSLAALKQRLNLLSSQSGSGPLGLRLVNRLASHCAWVVLCGKELMLLNPFRVEEALLFKRLLENNILPAVCLQTPIQLTDGVLGGSEFMDVLCDMKTGSPELNGSTFFSDPRLVANGFQIRLSPGSSSTERHVEVTGMADCMPFFGIADLREVLTAVKDRHAQSVQQCRPLKAARYLEGEAVRMVRQLPLNLSRDDVEDTLRRMREQLGEQSQTCIHGRPFFHLLTKVPETDEEALETLSSTR</sequence>
<dbReference type="CTD" id="5378"/>
<evidence type="ECO:0000256" key="3">
    <source>
        <dbReference type="SAM" id="MobiDB-lite"/>
    </source>
</evidence>
<keyword evidence="2" id="KW-0238">DNA-binding</keyword>
<dbReference type="Proteomes" id="UP000515152">
    <property type="component" value="Unplaced"/>
</dbReference>
<dbReference type="GO" id="GO:0005524">
    <property type="term" value="F:ATP binding"/>
    <property type="evidence" value="ECO:0007669"/>
    <property type="project" value="InterPro"/>
</dbReference>
<proteinExistence type="inferred from homology"/>
<feature type="DNA-binding region" description="HMG box" evidence="2">
    <location>
        <begin position="548"/>
        <end position="616"/>
    </location>
</feature>
<feature type="region of interest" description="Disordered" evidence="3">
    <location>
        <begin position="346"/>
        <end position="395"/>
    </location>
</feature>
<dbReference type="GO" id="GO:0006298">
    <property type="term" value="P:mismatch repair"/>
    <property type="evidence" value="ECO:0007669"/>
    <property type="project" value="InterPro"/>
</dbReference>
<evidence type="ECO:0000313" key="6">
    <source>
        <dbReference type="RefSeq" id="XP_042562515.1"/>
    </source>
</evidence>
<dbReference type="OrthoDB" id="10263226at2759"/>
<dbReference type="NCBIfam" id="TIGR00585">
    <property type="entry name" value="mutl"/>
    <property type="match status" value="1"/>
</dbReference>
<dbReference type="GO" id="GO:0030983">
    <property type="term" value="F:mismatched DNA binding"/>
    <property type="evidence" value="ECO:0007669"/>
    <property type="project" value="InterPro"/>
</dbReference>
<dbReference type="CDD" id="cd03485">
    <property type="entry name" value="MutL_Trans_hPMS_1_like"/>
    <property type="match status" value="1"/>
</dbReference>
<keyword evidence="2" id="KW-0539">Nucleus</keyword>
<dbReference type="CDD" id="cd16926">
    <property type="entry name" value="HATPase_MutL-MLH-PMS-like"/>
    <property type="match status" value="1"/>
</dbReference>
<keyword evidence="5" id="KW-1185">Reference proteome</keyword>
<organism evidence="5 6">
    <name type="scientific">Clupea harengus</name>
    <name type="common">Atlantic herring</name>
    <dbReference type="NCBI Taxonomy" id="7950"/>
    <lineage>
        <taxon>Eukaryota</taxon>
        <taxon>Metazoa</taxon>
        <taxon>Chordata</taxon>
        <taxon>Craniata</taxon>
        <taxon>Vertebrata</taxon>
        <taxon>Euteleostomi</taxon>
        <taxon>Actinopterygii</taxon>
        <taxon>Neopterygii</taxon>
        <taxon>Teleostei</taxon>
        <taxon>Clupei</taxon>
        <taxon>Clupeiformes</taxon>
        <taxon>Clupeoidei</taxon>
        <taxon>Clupeidae</taxon>
        <taxon>Clupea</taxon>
    </lineage>
</organism>
<reference evidence="6" key="1">
    <citation type="submission" date="2025-08" db="UniProtKB">
        <authorList>
            <consortium name="RefSeq"/>
        </authorList>
    </citation>
    <scope>IDENTIFICATION</scope>
</reference>
<dbReference type="GO" id="GO:0016887">
    <property type="term" value="F:ATP hydrolysis activity"/>
    <property type="evidence" value="ECO:0007669"/>
    <property type="project" value="InterPro"/>
</dbReference>
<feature type="region of interest" description="Disordered" evidence="3">
    <location>
        <begin position="405"/>
        <end position="424"/>
    </location>
</feature>
<dbReference type="CDD" id="cd21985">
    <property type="entry name" value="HMG-box_PMS1"/>
    <property type="match status" value="1"/>
</dbReference>
<feature type="compositionally biased region" description="Low complexity" evidence="3">
    <location>
        <begin position="413"/>
        <end position="424"/>
    </location>
</feature>
<dbReference type="PROSITE" id="PS00058">
    <property type="entry name" value="DNA_MISMATCH_REPAIR_1"/>
    <property type="match status" value="1"/>
</dbReference>
<dbReference type="InterPro" id="IPR013507">
    <property type="entry name" value="DNA_mismatch_S5_2-like"/>
</dbReference>
<comment type="similarity">
    <text evidence="1">Belongs to the DNA mismatch repair MutL/HexB family.</text>
</comment>
<dbReference type="SMART" id="SM00398">
    <property type="entry name" value="HMG"/>
    <property type="match status" value="1"/>
</dbReference>
<dbReference type="SMART" id="SM01340">
    <property type="entry name" value="DNA_mis_repair"/>
    <property type="match status" value="1"/>
</dbReference>
<dbReference type="GO" id="GO:0032389">
    <property type="term" value="C:MutLalpha complex"/>
    <property type="evidence" value="ECO:0007669"/>
    <property type="project" value="TreeGrafter"/>
</dbReference>
<dbReference type="InterPro" id="IPR002099">
    <property type="entry name" value="MutL/Mlh/PMS"/>
</dbReference>
<dbReference type="PANTHER" id="PTHR10073:SF54">
    <property type="entry name" value="PMS1 PROTEIN HOMOLOG 1"/>
    <property type="match status" value="1"/>
</dbReference>
<dbReference type="KEGG" id="char:122131869"/>
<dbReference type="PROSITE" id="PS50118">
    <property type="entry name" value="HMG_BOX_2"/>
    <property type="match status" value="1"/>
</dbReference>
<dbReference type="FunFam" id="1.10.30.10:FF:000026">
    <property type="entry name" value="PMS1 homolog 1, mismatch repair system component"/>
    <property type="match status" value="1"/>
</dbReference>
<feature type="compositionally biased region" description="Polar residues" evidence="3">
    <location>
        <begin position="351"/>
        <end position="364"/>
    </location>
</feature>
<feature type="region of interest" description="Disordered" evidence="3">
    <location>
        <begin position="451"/>
        <end position="472"/>
    </location>
</feature>
<dbReference type="Pfam" id="PF00505">
    <property type="entry name" value="HMG_box"/>
    <property type="match status" value="1"/>
</dbReference>
<accession>A0A8M1KIY9</accession>
<gene>
    <name evidence="6" type="primary">pms1</name>
</gene>
<feature type="compositionally biased region" description="Basic and acidic residues" evidence="3">
    <location>
        <begin position="613"/>
        <end position="627"/>
    </location>
</feature>
<dbReference type="InterPro" id="IPR014762">
    <property type="entry name" value="DNA_mismatch_repair_CS"/>
</dbReference>
<dbReference type="RefSeq" id="XP_042562515.1">
    <property type="nucleotide sequence ID" value="XM_042706581.1"/>
</dbReference>
<dbReference type="PANTHER" id="PTHR10073">
    <property type="entry name" value="DNA MISMATCH REPAIR PROTEIN MLH, PMS, MUTL"/>
    <property type="match status" value="1"/>
</dbReference>
<dbReference type="GeneID" id="122131869"/>
<feature type="region of interest" description="Disordered" evidence="3">
    <location>
        <begin position="490"/>
        <end position="527"/>
    </location>
</feature>
<evidence type="ECO:0000259" key="4">
    <source>
        <dbReference type="PROSITE" id="PS50118"/>
    </source>
</evidence>
<dbReference type="FunFam" id="3.30.565.10:FF:000017">
    <property type="entry name" value="PMS1 homolog 1, mismatch repair system component"/>
    <property type="match status" value="1"/>
</dbReference>
<feature type="region of interest" description="Disordered" evidence="3">
    <location>
        <begin position="608"/>
        <end position="646"/>
    </location>
</feature>
<name>A0A8M1KIY9_CLUHA</name>
<dbReference type="InterPro" id="IPR009071">
    <property type="entry name" value="HMG_box_dom"/>
</dbReference>